<dbReference type="NCBIfam" id="TIGR00745">
    <property type="entry name" value="apbA_panE"/>
    <property type="match status" value="1"/>
</dbReference>
<dbReference type="Pfam" id="PF08546">
    <property type="entry name" value="ApbA_C"/>
    <property type="match status" value="1"/>
</dbReference>
<evidence type="ECO:0000256" key="1">
    <source>
        <dbReference type="ARBA" id="ARBA00007870"/>
    </source>
</evidence>
<reference evidence="7" key="2">
    <citation type="submission" date="2020-08" db="EMBL/GenBank/DDBJ databases">
        <authorList>
            <person name="Chen M."/>
            <person name="Teng W."/>
            <person name="Zhao L."/>
            <person name="Hu C."/>
            <person name="Zhou Y."/>
            <person name="Han B."/>
            <person name="Song L."/>
            <person name="Shu W."/>
        </authorList>
    </citation>
    <scope>NUCLEOTIDE SEQUENCE</scope>
    <source>
        <strain evidence="7">FACHB-1375</strain>
    </source>
</reference>
<comment type="function">
    <text evidence="4">Catalyzes the NADPH-dependent reduction of ketopantoate into pantoic acid.</text>
</comment>
<evidence type="ECO:0000313" key="7">
    <source>
        <dbReference type="EMBL" id="MBD2179673.1"/>
    </source>
</evidence>
<keyword evidence="4" id="KW-0566">Pantothenate biosynthesis</keyword>
<dbReference type="InterPro" id="IPR013752">
    <property type="entry name" value="KPA_reductase"/>
</dbReference>
<comment type="catalytic activity">
    <reaction evidence="4">
        <text>(R)-pantoate + NADP(+) = 2-dehydropantoate + NADPH + H(+)</text>
        <dbReference type="Rhea" id="RHEA:16233"/>
        <dbReference type="ChEBI" id="CHEBI:11561"/>
        <dbReference type="ChEBI" id="CHEBI:15378"/>
        <dbReference type="ChEBI" id="CHEBI:15980"/>
        <dbReference type="ChEBI" id="CHEBI:57783"/>
        <dbReference type="ChEBI" id="CHEBI:58349"/>
        <dbReference type="EC" id="1.1.1.169"/>
    </reaction>
</comment>
<dbReference type="PANTHER" id="PTHR21708">
    <property type="entry name" value="PROBABLE 2-DEHYDROPANTOATE 2-REDUCTASE"/>
    <property type="match status" value="1"/>
</dbReference>
<dbReference type="SUPFAM" id="SSF51735">
    <property type="entry name" value="NAD(P)-binding Rossmann-fold domains"/>
    <property type="match status" value="1"/>
</dbReference>
<keyword evidence="8" id="KW-1185">Reference proteome</keyword>
<accession>A0A926VA96</accession>
<evidence type="ECO:0000313" key="8">
    <source>
        <dbReference type="Proteomes" id="UP000641646"/>
    </source>
</evidence>
<feature type="domain" description="Ketopantoate reductase C-terminal" evidence="6">
    <location>
        <begin position="187"/>
        <end position="308"/>
    </location>
</feature>
<evidence type="ECO:0000256" key="4">
    <source>
        <dbReference type="RuleBase" id="RU362068"/>
    </source>
</evidence>
<sequence>MESFSDRTYAILGTGALGGFYGSRLQKAGADVHFLLHSDYEHVNKHGLVIESKDGDFTLPDVRAYDDVQKMPPCDVVIVAFKTTHNHLLPKLLPSVVKDDGVVLVLQNGLGVEDEVAEIVGDKRVMGGLCFLCSNKVGPGHIRHLDYGEVKFAEYAIGYNSQGITTRMCQIAADFDRAGIPIKLAADLLLARWQKLVWNIPYNGLSVVLDARTDELMGNTHTRALVEELMWEVAAGAKSCDRIIADSFIEMMLDWTVKMKPYRTSMKIDYDEKRPLEVETMFGNPLRLAQQKGANLPKITMLYQQLKFLDARNSH</sequence>
<dbReference type="GO" id="GO:0015940">
    <property type="term" value="P:pantothenate biosynthetic process"/>
    <property type="evidence" value="ECO:0007669"/>
    <property type="project" value="UniProtKB-KW"/>
</dbReference>
<proteinExistence type="inferred from homology"/>
<dbReference type="EMBL" id="JACJPW010000001">
    <property type="protein sequence ID" value="MBD2179673.1"/>
    <property type="molecule type" value="Genomic_DNA"/>
</dbReference>
<gene>
    <name evidence="7" type="ORF">H6G03_00865</name>
</gene>
<organism evidence="7 8">
    <name type="scientific">Aerosakkonema funiforme FACHB-1375</name>
    <dbReference type="NCBI Taxonomy" id="2949571"/>
    <lineage>
        <taxon>Bacteria</taxon>
        <taxon>Bacillati</taxon>
        <taxon>Cyanobacteriota</taxon>
        <taxon>Cyanophyceae</taxon>
        <taxon>Oscillatoriophycideae</taxon>
        <taxon>Aerosakkonematales</taxon>
        <taxon>Aerosakkonemataceae</taxon>
        <taxon>Aerosakkonema</taxon>
    </lineage>
</organism>
<dbReference type="PANTHER" id="PTHR21708:SF26">
    <property type="entry name" value="2-DEHYDROPANTOATE 2-REDUCTASE"/>
    <property type="match status" value="1"/>
</dbReference>
<comment type="caution">
    <text evidence="7">The sequence shown here is derived from an EMBL/GenBank/DDBJ whole genome shotgun (WGS) entry which is preliminary data.</text>
</comment>
<name>A0A926VA96_9CYAN</name>
<dbReference type="InterPro" id="IPR051402">
    <property type="entry name" value="KPR-Related"/>
</dbReference>
<dbReference type="Proteomes" id="UP000641646">
    <property type="component" value="Unassembled WGS sequence"/>
</dbReference>
<dbReference type="InterPro" id="IPR003710">
    <property type="entry name" value="ApbA"/>
</dbReference>
<dbReference type="InterPro" id="IPR013328">
    <property type="entry name" value="6PGD_dom2"/>
</dbReference>
<dbReference type="FunFam" id="1.10.1040.10:FF:000017">
    <property type="entry name" value="2-dehydropantoate 2-reductase"/>
    <property type="match status" value="1"/>
</dbReference>
<dbReference type="RefSeq" id="WP_190461071.1">
    <property type="nucleotide sequence ID" value="NZ_JACJPW010000001.1"/>
</dbReference>
<dbReference type="InterPro" id="IPR036291">
    <property type="entry name" value="NAD(P)-bd_dom_sf"/>
</dbReference>
<comment type="pathway">
    <text evidence="4">Cofactor biosynthesis; (R)-pantothenate biosynthesis; (R)-pantoate from 3-methyl-2-oxobutanoate: step 2/2.</text>
</comment>
<dbReference type="InterPro" id="IPR008927">
    <property type="entry name" value="6-PGluconate_DH-like_C_sf"/>
</dbReference>
<evidence type="ECO:0000259" key="6">
    <source>
        <dbReference type="Pfam" id="PF08546"/>
    </source>
</evidence>
<dbReference type="AlphaFoldDB" id="A0A926VA96"/>
<dbReference type="Gene3D" id="3.40.50.720">
    <property type="entry name" value="NAD(P)-binding Rossmann-like Domain"/>
    <property type="match status" value="1"/>
</dbReference>
<dbReference type="Pfam" id="PF02558">
    <property type="entry name" value="ApbA"/>
    <property type="match status" value="1"/>
</dbReference>
<reference evidence="7" key="1">
    <citation type="journal article" date="2015" name="ISME J.">
        <title>Draft Genome Sequence of Streptomyces incarnatus NRRL8089, which Produces the Nucleoside Antibiotic Sinefungin.</title>
        <authorList>
            <person name="Oshima K."/>
            <person name="Hattori M."/>
            <person name="Shimizu H."/>
            <person name="Fukuda K."/>
            <person name="Nemoto M."/>
            <person name="Inagaki K."/>
            <person name="Tamura T."/>
        </authorList>
    </citation>
    <scope>NUCLEOTIDE SEQUENCE</scope>
    <source>
        <strain evidence="7">FACHB-1375</strain>
    </source>
</reference>
<dbReference type="InterPro" id="IPR013332">
    <property type="entry name" value="KPR_N"/>
</dbReference>
<evidence type="ECO:0000256" key="3">
    <source>
        <dbReference type="ARBA" id="ARBA00023002"/>
    </source>
</evidence>
<dbReference type="EC" id="1.1.1.169" evidence="4"/>
<dbReference type="GO" id="GO:0008677">
    <property type="term" value="F:2-dehydropantoate 2-reductase activity"/>
    <property type="evidence" value="ECO:0007669"/>
    <property type="project" value="UniProtKB-EC"/>
</dbReference>
<keyword evidence="3 4" id="KW-0560">Oxidoreductase</keyword>
<dbReference type="NCBIfam" id="NF004887">
    <property type="entry name" value="PRK06249.1"/>
    <property type="match status" value="1"/>
</dbReference>
<keyword evidence="2 4" id="KW-0521">NADP</keyword>
<evidence type="ECO:0000256" key="2">
    <source>
        <dbReference type="ARBA" id="ARBA00022857"/>
    </source>
</evidence>
<dbReference type="Gene3D" id="1.10.1040.10">
    <property type="entry name" value="N-(1-d-carboxylethyl)-l-norvaline Dehydrogenase, domain 2"/>
    <property type="match status" value="1"/>
</dbReference>
<dbReference type="GO" id="GO:0005737">
    <property type="term" value="C:cytoplasm"/>
    <property type="evidence" value="ECO:0007669"/>
    <property type="project" value="TreeGrafter"/>
</dbReference>
<dbReference type="SUPFAM" id="SSF48179">
    <property type="entry name" value="6-phosphogluconate dehydrogenase C-terminal domain-like"/>
    <property type="match status" value="1"/>
</dbReference>
<evidence type="ECO:0000259" key="5">
    <source>
        <dbReference type="Pfam" id="PF02558"/>
    </source>
</evidence>
<protein>
    <recommendedName>
        <fullName evidence="4">2-dehydropantoate 2-reductase</fullName>
        <ecNumber evidence="4">1.1.1.169</ecNumber>
    </recommendedName>
    <alternativeName>
        <fullName evidence="4">Ketopantoate reductase</fullName>
    </alternativeName>
</protein>
<comment type="similarity">
    <text evidence="1 4">Belongs to the ketopantoate reductase family.</text>
</comment>
<feature type="domain" description="Ketopantoate reductase N-terminal" evidence="5">
    <location>
        <begin position="9"/>
        <end position="155"/>
    </location>
</feature>